<keyword evidence="2" id="KW-1185">Reference proteome</keyword>
<organism evidence="1 2">
    <name type="scientific">Cobetia amphilecti</name>
    <dbReference type="NCBI Taxonomy" id="1055104"/>
    <lineage>
        <taxon>Bacteria</taxon>
        <taxon>Pseudomonadati</taxon>
        <taxon>Pseudomonadota</taxon>
        <taxon>Gammaproteobacteria</taxon>
        <taxon>Oceanospirillales</taxon>
        <taxon>Halomonadaceae</taxon>
        <taxon>Cobetia</taxon>
    </lineage>
</organism>
<comment type="caution">
    <text evidence="1">The sequence shown here is derived from an EMBL/GenBank/DDBJ whole genome shotgun (WGS) entry which is preliminary data.</text>
</comment>
<protein>
    <submittedName>
        <fullName evidence="1">Uncharacterized protein</fullName>
    </submittedName>
</protein>
<accession>A0ABT6UTN3</accession>
<dbReference type="EMBL" id="JASCSA010000025">
    <property type="protein sequence ID" value="MDI5886075.1"/>
    <property type="molecule type" value="Genomic_DNA"/>
</dbReference>
<evidence type="ECO:0000313" key="1">
    <source>
        <dbReference type="EMBL" id="MDI5886075.1"/>
    </source>
</evidence>
<dbReference type="RefSeq" id="WP_284727616.1">
    <property type="nucleotide sequence ID" value="NZ_JASCSA010000025.1"/>
</dbReference>
<reference evidence="1 2" key="1">
    <citation type="submission" date="2023-04" db="EMBL/GenBank/DDBJ databases">
        <authorList>
            <person name="Otstavnykh N."/>
            <person name="Seitkalieva A."/>
            <person name="Bystritskaya E."/>
        </authorList>
    </citation>
    <scope>NUCLEOTIDE SEQUENCE [LARGE SCALE GENOMIC DNA]</scope>
    <source>
        <strain evidence="1 2">NRIC 0815</strain>
    </source>
</reference>
<name>A0ABT6UTN3_9GAMM</name>
<sequence>MTDTPHRPPPGPMARRAGQLCHLERFRLYLDHAKRARHGIHANALPDGTHQVEDAADFLRTACGVSSSAELDTDKRAAHMLRRIIADYRRWHSAGAAQQGTQPCD</sequence>
<reference evidence="2" key="2">
    <citation type="submission" date="2023-07" db="EMBL/GenBank/DDBJ databases">
        <title>Genome-based characterization of strain KMM 296 and proposal for reclassification of Cobetia litoralis and Cobetia pacifica, and emended description of the species Cobetia amphilecti and Cobetia marina.</title>
        <authorList>
            <person name="Balabanova L."/>
            <person name="Nedashkovskaya O."/>
        </authorList>
    </citation>
    <scope>NUCLEOTIDE SEQUENCE [LARGE SCALE GENOMIC DNA]</scope>
    <source>
        <strain evidence="2">NRIC 0815</strain>
    </source>
</reference>
<proteinExistence type="predicted"/>
<gene>
    <name evidence="1" type="ORF">QLT01_17160</name>
</gene>
<dbReference type="Proteomes" id="UP001229025">
    <property type="component" value="Unassembled WGS sequence"/>
</dbReference>
<evidence type="ECO:0000313" key="2">
    <source>
        <dbReference type="Proteomes" id="UP001229025"/>
    </source>
</evidence>